<evidence type="ECO:0000259" key="1">
    <source>
        <dbReference type="Pfam" id="PF12728"/>
    </source>
</evidence>
<dbReference type="GO" id="GO:0003677">
    <property type="term" value="F:DNA binding"/>
    <property type="evidence" value="ECO:0007669"/>
    <property type="project" value="InterPro"/>
</dbReference>
<dbReference type="InterPro" id="IPR041657">
    <property type="entry name" value="HTH_17"/>
</dbReference>
<name>A0A0L0W8G6_GOTPU</name>
<keyword evidence="3" id="KW-1185">Reference proteome</keyword>
<protein>
    <submittedName>
        <fullName evidence="2">DNA binding domain, excisionase family</fullName>
    </submittedName>
</protein>
<dbReference type="AlphaFoldDB" id="A0A0L0W8G6"/>
<proteinExistence type="predicted"/>
<feature type="domain" description="Helix-turn-helix" evidence="1">
    <location>
        <begin position="42"/>
        <end position="89"/>
    </location>
</feature>
<evidence type="ECO:0000313" key="2">
    <source>
        <dbReference type="EMBL" id="KNF07839.1"/>
    </source>
</evidence>
<reference evidence="3" key="1">
    <citation type="submission" date="2015-07" db="EMBL/GenBank/DDBJ databases">
        <title>Draft genome sequence of the purine-degrading Gottschalkia purinilyticum DSM 1384 (formerly Clostridium purinilyticum).</title>
        <authorList>
            <person name="Poehlein A."/>
            <person name="Schiel-Bengelsdorf B."/>
            <person name="Bengelsdorf F.R."/>
            <person name="Daniel R."/>
            <person name="Duerre P."/>
        </authorList>
    </citation>
    <scope>NUCLEOTIDE SEQUENCE [LARGE SCALE GENOMIC DNA]</scope>
    <source>
        <strain evidence="3">DSM 1384</strain>
    </source>
</reference>
<dbReference type="RefSeq" id="WP_200898573.1">
    <property type="nucleotide sequence ID" value="NZ_LGSS01000011.1"/>
</dbReference>
<organism evidence="2 3">
    <name type="scientific">Gottschalkia purinilytica</name>
    <name type="common">Clostridium purinilyticum</name>
    <dbReference type="NCBI Taxonomy" id="1503"/>
    <lineage>
        <taxon>Bacteria</taxon>
        <taxon>Bacillati</taxon>
        <taxon>Bacillota</taxon>
        <taxon>Tissierellia</taxon>
        <taxon>Tissierellales</taxon>
        <taxon>Gottschalkiaceae</taxon>
        <taxon>Gottschalkia</taxon>
    </lineage>
</organism>
<gene>
    <name evidence="2" type="ORF">CLPU_11c00070</name>
</gene>
<dbReference type="Proteomes" id="UP000037267">
    <property type="component" value="Unassembled WGS sequence"/>
</dbReference>
<dbReference type="STRING" id="1503.CLPU_11c00070"/>
<dbReference type="EMBL" id="LGSS01000011">
    <property type="protein sequence ID" value="KNF07839.1"/>
    <property type="molecule type" value="Genomic_DNA"/>
</dbReference>
<dbReference type="InterPro" id="IPR010093">
    <property type="entry name" value="SinI_DNA-bd"/>
</dbReference>
<evidence type="ECO:0000313" key="3">
    <source>
        <dbReference type="Proteomes" id="UP000037267"/>
    </source>
</evidence>
<sequence>MDLTKVISEAVENAIVQELGRFNDNMLNIAKAFEKANYELEVYTVKEVASILKVNTNKIYELIDKGLLKGLKLGNMKVIRADLIDFLKKYSGMDLSDLDNIKELKSNI</sequence>
<dbReference type="NCBIfam" id="TIGR01764">
    <property type="entry name" value="excise"/>
    <property type="match status" value="1"/>
</dbReference>
<dbReference type="Pfam" id="PF12728">
    <property type="entry name" value="HTH_17"/>
    <property type="match status" value="1"/>
</dbReference>
<comment type="caution">
    <text evidence="2">The sequence shown here is derived from an EMBL/GenBank/DDBJ whole genome shotgun (WGS) entry which is preliminary data.</text>
</comment>
<accession>A0A0L0W8G6</accession>